<proteinExistence type="predicted"/>
<evidence type="ECO:0000313" key="1">
    <source>
        <dbReference type="EMBL" id="MDQ0151169.1"/>
    </source>
</evidence>
<comment type="caution">
    <text evidence="1">The sequence shown here is derived from an EMBL/GenBank/DDBJ whole genome shotgun (WGS) entry which is preliminary data.</text>
</comment>
<accession>A0ABT9UXX4</accession>
<dbReference type="EMBL" id="JAUSUF010000020">
    <property type="protein sequence ID" value="MDQ0151169.1"/>
    <property type="molecule type" value="Genomic_DNA"/>
</dbReference>
<name>A0ABT9UXX4_9FIRM</name>
<evidence type="ECO:0000313" key="2">
    <source>
        <dbReference type="Proteomes" id="UP001228504"/>
    </source>
</evidence>
<keyword evidence="2" id="KW-1185">Reference proteome</keyword>
<protein>
    <submittedName>
        <fullName evidence="1">Uncharacterized protein</fullName>
    </submittedName>
</protein>
<dbReference type="Proteomes" id="UP001228504">
    <property type="component" value="Unassembled WGS sequence"/>
</dbReference>
<reference evidence="1 2" key="1">
    <citation type="submission" date="2023-07" db="EMBL/GenBank/DDBJ databases">
        <title>Genomic Encyclopedia of Type Strains, Phase IV (KMG-IV): sequencing the most valuable type-strain genomes for metagenomic binning, comparative biology and taxonomic classification.</title>
        <authorList>
            <person name="Goeker M."/>
        </authorList>
    </citation>
    <scope>NUCLEOTIDE SEQUENCE [LARGE SCALE GENOMIC DNA]</scope>
    <source>
        <strain evidence="1 2">DSM 20694</strain>
    </source>
</reference>
<sequence length="82" mass="9160">MGAINTILDKVVPRVQAREGKGKTLIDIIQEEIEKEKNLSETDQSKQIGTNETIIEDIIPLHCDIDNGQVYDINTGKVVKEL</sequence>
<dbReference type="RefSeq" id="WP_307488181.1">
    <property type="nucleotide sequence ID" value="NZ_JAUSUF010000020.1"/>
</dbReference>
<gene>
    <name evidence="1" type="ORF">J2S18_003146</name>
</gene>
<organism evidence="1 2">
    <name type="scientific">Eubacterium multiforme</name>
    <dbReference type="NCBI Taxonomy" id="83339"/>
    <lineage>
        <taxon>Bacteria</taxon>
        <taxon>Bacillati</taxon>
        <taxon>Bacillota</taxon>
        <taxon>Clostridia</taxon>
        <taxon>Eubacteriales</taxon>
        <taxon>Eubacteriaceae</taxon>
        <taxon>Eubacterium</taxon>
    </lineage>
</organism>